<dbReference type="GO" id="GO:0003824">
    <property type="term" value="F:catalytic activity"/>
    <property type="evidence" value="ECO:0007669"/>
    <property type="project" value="InterPro"/>
</dbReference>
<keyword evidence="7" id="KW-1185">Reference proteome</keyword>
<dbReference type="InterPro" id="IPR013785">
    <property type="entry name" value="Aldolase_TIM"/>
</dbReference>
<dbReference type="Pfam" id="PF04055">
    <property type="entry name" value="Radical_SAM"/>
    <property type="match status" value="1"/>
</dbReference>
<proteinExistence type="predicted"/>
<organism evidence="6 7">
    <name type="scientific">Pelotomaculum propionicicum</name>
    <dbReference type="NCBI Taxonomy" id="258475"/>
    <lineage>
        <taxon>Bacteria</taxon>
        <taxon>Bacillati</taxon>
        <taxon>Bacillota</taxon>
        <taxon>Clostridia</taxon>
        <taxon>Eubacteriales</taxon>
        <taxon>Desulfotomaculaceae</taxon>
        <taxon>Pelotomaculum</taxon>
    </lineage>
</organism>
<sequence>MIETCELVVRKTLLYKTGVEYGDYTINHVQGCSHGCLYPCYAFMMAKRFGKVKNYEEWITPRIVSNAIVLLQREIPKYRNKIESVHLCFSTDPFMYKHRDICDLSLKIMAVLNTERIKCTALTKGVLPKGLRNLSPKNEYGITLISLNEAFRGKYEPYSAEYEKRIASLKYLHENGCKTWVSIEPYPTPNIIKQDFMEILQAVGFVDKIIFGRLNYNPLVSAYKGYKEYYNKLSYIVMEFCDTRGIECHIKKPSGKMSSTIFEKTGKYFVLGKQKRQ</sequence>
<dbReference type="SFLD" id="SFLDS00029">
    <property type="entry name" value="Radical_SAM"/>
    <property type="match status" value="1"/>
</dbReference>
<accession>A0A4Y7RBF2</accession>
<name>A0A4Y7RBF2_9FIRM</name>
<evidence type="ECO:0000256" key="2">
    <source>
        <dbReference type="ARBA" id="ARBA00022723"/>
    </source>
</evidence>
<dbReference type="GO" id="GO:0046872">
    <property type="term" value="F:metal ion binding"/>
    <property type="evidence" value="ECO:0007669"/>
    <property type="project" value="UniProtKB-KW"/>
</dbReference>
<dbReference type="GO" id="GO:0051536">
    <property type="term" value="F:iron-sulfur cluster binding"/>
    <property type="evidence" value="ECO:0007669"/>
    <property type="project" value="UniProtKB-KW"/>
</dbReference>
<dbReference type="SFLD" id="SFLDG01084">
    <property type="entry name" value="Uncharacterised_Radical_SAM_Su"/>
    <property type="match status" value="1"/>
</dbReference>
<dbReference type="AlphaFoldDB" id="A0A4Y7RBF2"/>
<dbReference type="Gene3D" id="3.20.20.70">
    <property type="entry name" value="Aldolase class I"/>
    <property type="match status" value="1"/>
</dbReference>
<evidence type="ECO:0000259" key="5">
    <source>
        <dbReference type="Pfam" id="PF04055"/>
    </source>
</evidence>
<gene>
    <name evidence="6" type="ORF">Pmgp_03775</name>
</gene>
<evidence type="ECO:0000256" key="4">
    <source>
        <dbReference type="ARBA" id="ARBA00023014"/>
    </source>
</evidence>
<reference evidence="6 7" key="1">
    <citation type="journal article" date="2018" name="Environ. Microbiol.">
        <title>Novel energy conservation strategies and behaviour of Pelotomaculum schinkii driving syntrophic propionate catabolism.</title>
        <authorList>
            <person name="Hidalgo-Ahumada C.A.P."/>
            <person name="Nobu M.K."/>
            <person name="Narihiro T."/>
            <person name="Tamaki H."/>
            <person name="Liu W.T."/>
            <person name="Kamagata Y."/>
            <person name="Stams A.J.M."/>
            <person name="Imachi H."/>
            <person name="Sousa D.Z."/>
        </authorList>
    </citation>
    <scope>NUCLEOTIDE SEQUENCE [LARGE SCALE GENOMIC DNA]</scope>
    <source>
        <strain evidence="6 7">MGP</strain>
    </source>
</reference>
<evidence type="ECO:0000313" key="6">
    <source>
        <dbReference type="EMBL" id="TEB06345.1"/>
    </source>
</evidence>
<keyword evidence="1" id="KW-0949">S-adenosyl-L-methionine</keyword>
<dbReference type="CDD" id="cd01335">
    <property type="entry name" value="Radical_SAM"/>
    <property type="match status" value="1"/>
</dbReference>
<feature type="domain" description="Radical SAM core" evidence="5">
    <location>
        <begin position="26"/>
        <end position="201"/>
    </location>
</feature>
<evidence type="ECO:0000256" key="1">
    <source>
        <dbReference type="ARBA" id="ARBA00022691"/>
    </source>
</evidence>
<keyword evidence="3" id="KW-0408">Iron</keyword>
<dbReference type="EMBL" id="QFFZ01000107">
    <property type="protein sequence ID" value="TEB06345.1"/>
    <property type="molecule type" value="Genomic_DNA"/>
</dbReference>
<keyword evidence="2" id="KW-0479">Metal-binding</keyword>
<dbReference type="RefSeq" id="WP_345789163.1">
    <property type="nucleotide sequence ID" value="NZ_QFFZ01000107.1"/>
</dbReference>
<protein>
    <recommendedName>
        <fullName evidence="5">Radical SAM core domain-containing protein</fullName>
    </recommendedName>
</protein>
<evidence type="ECO:0000256" key="3">
    <source>
        <dbReference type="ARBA" id="ARBA00023004"/>
    </source>
</evidence>
<keyword evidence="4" id="KW-0411">Iron-sulfur</keyword>
<dbReference type="PANTHER" id="PTHR43432">
    <property type="entry name" value="SLR0285 PROTEIN"/>
    <property type="match status" value="1"/>
</dbReference>
<dbReference type="PANTHER" id="PTHR43432:SF6">
    <property type="entry name" value="RADICAL SAM CORE DOMAIN-CONTAINING PROTEIN"/>
    <property type="match status" value="1"/>
</dbReference>
<evidence type="ECO:0000313" key="7">
    <source>
        <dbReference type="Proteomes" id="UP000297597"/>
    </source>
</evidence>
<dbReference type="InterPro" id="IPR040086">
    <property type="entry name" value="MJ0683-like"/>
</dbReference>
<dbReference type="Proteomes" id="UP000297597">
    <property type="component" value="Unassembled WGS sequence"/>
</dbReference>
<comment type="caution">
    <text evidence="6">The sequence shown here is derived from an EMBL/GenBank/DDBJ whole genome shotgun (WGS) entry which is preliminary data.</text>
</comment>
<dbReference type="InterPro" id="IPR007197">
    <property type="entry name" value="rSAM"/>
</dbReference>